<dbReference type="SMART" id="SM00567">
    <property type="entry name" value="EZ_HEAT"/>
    <property type="match status" value="4"/>
</dbReference>
<protein>
    <submittedName>
        <fullName evidence="1">PBS lyase HEAT-like repeat protein</fullName>
    </submittedName>
</protein>
<dbReference type="InterPro" id="IPR016024">
    <property type="entry name" value="ARM-type_fold"/>
</dbReference>
<organism evidence="1 2">
    <name type="scientific">Allorhodopirellula solitaria</name>
    <dbReference type="NCBI Taxonomy" id="2527987"/>
    <lineage>
        <taxon>Bacteria</taxon>
        <taxon>Pseudomonadati</taxon>
        <taxon>Planctomycetota</taxon>
        <taxon>Planctomycetia</taxon>
        <taxon>Pirellulales</taxon>
        <taxon>Pirellulaceae</taxon>
        <taxon>Allorhodopirellula</taxon>
    </lineage>
</organism>
<dbReference type="Gene3D" id="1.25.10.10">
    <property type="entry name" value="Leucine-rich Repeat Variant"/>
    <property type="match status" value="3"/>
</dbReference>
<reference evidence="1 2" key="1">
    <citation type="submission" date="2019-02" db="EMBL/GenBank/DDBJ databases">
        <title>Deep-cultivation of Planctomycetes and their phenomic and genomic characterization uncovers novel biology.</title>
        <authorList>
            <person name="Wiegand S."/>
            <person name="Jogler M."/>
            <person name="Boedeker C."/>
            <person name="Pinto D."/>
            <person name="Vollmers J."/>
            <person name="Rivas-Marin E."/>
            <person name="Kohn T."/>
            <person name="Peeters S.H."/>
            <person name="Heuer A."/>
            <person name="Rast P."/>
            <person name="Oberbeckmann S."/>
            <person name="Bunk B."/>
            <person name="Jeske O."/>
            <person name="Meyerdierks A."/>
            <person name="Storesund J.E."/>
            <person name="Kallscheuer N."/>
            <person name="Luecker S."/>
            <person name="Lage O.M."/>
            <person name="Pohl T."/>
            <person name="Merkel B.J."/>
            <person name="Hornburger P."/>
            <person name="Mueller R.-W."/>
            <person name="Bruemmer F."/>
            <person name="Labrenz M."/>
            <person name="Spormann A.M."/>
            <person name="Op Den Camp H."/>
            <person name="Overmann J."/>
            <person name="Amann R."/>
            <person name="Jetten M.S.M."/>
            <person name="Mascher T."/>
            <person name="Medema M.H."/>
            <person name="Devos D.P."/>
            <person name="Kaster A.-K."/>
            <person name="Ovreas L."/>
            <person name="Rohde M."/>
            <person name="Galperin M.Y."/>
            <person name="Jogler C."/>
        </authorList>
    </citation>
    <scope>NUCLEOTIDE SEQUENCE [LARGE SCALE GENOMIC DNA]</scope>
    <source>
        <strain evidence="1 2">CA85</strain>
    </source>
</reference>
<dbReference type="SUPFAM" id="SSF48371">
    <property type="entry name" value="ARM repeat"/>
    <property type="match status" value="1"/>
</dbReference>
<accession>A0A5C5XPJ9</accession>
<evidence type="ECO:0000313" key="2">
    <source>
        <dbReference type="Proteomes" id="UP000318053"/>
    </source>
</evidence>
<dbReference type="Proteomes" id="UP000318053">
    <property type="component" value="Unassembled WGS sequence"/>
</dbReference>
<name>A0A5C5XPJ9_9BACT</name>
<dbReference type="GO" id="GO:0016829">
    <property type="term" value="F:lyase activity"/>
    <property type="evidence" value="ECO:0007669"/>
    <property type="project" value="UniProtKB-KW"/>
</dbReference>
<comment type="caution">
    <text evidence="1">The sequence shown here is derived from an EMBL/GenBank/DDBJ whole genome shotgun (WGS) entry which is preliminary data.</text>
</comment>
<dbReference type="InterPro" id="IPR011989">
    <property type="entry name" value="ARM-like"/>
</dbReference>
<sequence>MNGMNLTMMFRSISALALGVLLTLWAQPSRAVDPFADYDMVMYERPGFPSVLIEDVFPDGLLDLWSRALARPEVELQRMAIDSMAIAHQQGLAGVETLRPELRQILDASDQNRDLVRAAAQALIAIDSKSDADRLADAAVEYGGTVAQVIEPALGAWNSDAMKSHWLQRIGSPAASGNRLLMAIEGLGALGAEEAAPTLVEIVRQRHAAPRVRMAAARVLSQLDSSEVVGLAQSLLREDTYRQPLAAIMSIELLKRHNDDDAIELFKSLLESPNLAVQGGALSQLYRIDPEQVDQYVPRFVDSRDAAVRSVCARSMIATRKQKNIERLAVMLDDQNPSLRREVAAGLVALADQQDLKDEIQQRVFEVLRQDSWQGCEQAAVVLAKLDFKASGPRMVELLTHQRGEVKVASAWGLTQLRIEELLPAMLEHAQQIHAGFQSDRYNDEMPGLSDHVAHLFIAMGDQSYAPAAPLMRQYLPKNYSLGLHARAAAAWALGLIHEDDPPADLVTIMVGRINDVYSLEPESGAVRRMCAVSLGRMEAESALPDLREQAGTEAPASRACDWAIEKITGDPVPQFPPRQRELTGWFLSPIPTTKP</sequence>
<dbReference type="EMBL" id="SJPK01000009">
    <property type="protein sequence ID" value="TWT64860.1"/>
    <property type="molecule type" value="Genomic_DNA"/>
</dbReference>
<gene>
    <name evidence="1" type="ORF">CA85_36450</name>
</gene>
<evidence type="ECO:0000313" key="1">
    <source>
        <dbReference type="EMBL" id="TWT64860.1"/>
    </source>
</evidence>
<keyword evidence="2" id="KW-1185">Reference proteome</keyword>
<keyword evidence="1" id="KW-0456">Lyase</keyword>
<proteinExistence type="predicted"/>
<dbReference type="AlphaFoldDB" id="A0A5C5XPJ9"/>
<dbReference type="InterPro" id="IPR004155">
    <property type="entry name" value="PBS_lyase_HEAT"/>
</dbReference>
<dbReference type="Pfam" id="PF13646">
    <property type="entry name" value="HEAT_2"/>
    <property type="match status" value="1"/>
</dbReference>